<evidence type="ECO:0000256" key="2">
    <source>
        <dbReference type="SAM" id="Phobius"/>
    </source>
</evidence>
<proteinExistence type="predicted"/>
<feature type="compositionally biased region" description="Basic and acidic residues" evidence="1">
    <location>
        <begin position="169"/>
        <end position="188"/>
    </location>
</feature>
<feature type="domain" description="PGG" evidence="3">
    <location>
        <begin position="20"/>
        <end position="119"/>
    </location>
</feature>
<feature type="transmembrane region" description="Helical" evidence="2">
    <location>
        <begin position="379"/>
        <end position="399"/>
    </location>
</feature>
<feature type="transmembrane region" description="Helical" evidence="2">
    <location>
        <begin position="300"/>
        <end position="323"/>
    </location>
</feature>
<dbReference type="OrthoDB" id="695725at2759"/>
<feature type="compositionally biased region" description="Polar residues" evidence="1">
    <location>
        <begin position="154"/>
        <end position="166"/>
    </location>
</feature>
<gene>
    <name evidence="4" type="ORF">HU200_006355</name>
</gene>
<dbReference type="EMBL" id="JACEFO010000430">
    <property type="protein sequence ID" value="KAF8769746.1"/>
    <property type="molecule type" value="Genomic_DNA"/>
</dbReference>
<reference evidence="4" key="1">
    <citation type="submission" date="2020-07" db="EMBL/GenBank/DDBJ databases">
        <title>Genome sequence and genetic diversity analysis of an under-domesticated orphan crop, white fonio (Digitaria exilis).</title>
        <authorList>
            <person name="Bennetzen J.L."/>
            <person name="Chen S."/>
            <person name="Ma X."/>
            <person name="Wang X."/>
            <person name="Yssel A.E.J."/>
            <person name="Chaluvadi S.R."/>
            <person name="Johnson M."/>
            <person name="Gangashetty P."/>
            <person name="Hamidou F."/>
            <person name="Sanogo M.D."/>
            <person name="Zwaenepoel A."/>
            <person name="Wallace J."/>
            <person name="Van De Peer Y."/>
            <person name="Van Deynze A."/>
        </authorList>
    </citation>
    <scope>NUCLEOTIDE SEQUENCE</scope>
    <source>
        <tissue evidence="4">Leaves</tissue>
    </source>
</reference>
<feature type="transmembrane region" description="Helical" evidence="2">
    <location>
        <begin position="242"/>
        <end position="262"/>
    </location>
</feature>
<dbReference type="GO" id="GO:0016020">
    <property type="term" value="C:membrane"/>
    <property type="evidence" value="ECO:0007669"/>
    <property type="project" value="TreeGrafter"/>
</dbReference>
<dbReference type="Pfam" id="PF13962">
    <property type="entry name" value="PGG"/>
    <property type="match status" value="2"/>
</dbReference>
<feature type="transmembrane region" description="Helical" evidence="2">
    <location>
        <begin position="274"/>
        <end position="294"/>
    </location>
</feature>
<evidence type="ECO:0000313" key="5">
    <source>
        <dbReference type="Proteomes" id="UP000636709"/>
    </source>
</evidence>
<protein>
    <recommendedName>
        <fullName evidence="3">PGG domain-containing protein</fullName>
    </recommendedName>
</protein>
<feature type="domain" description="PGG" evidence="3">
    <location>
        <begin position="185"/>
        <end position="294"/>
    </location>
</feature>
<comment type="caution">
    <text evidence="4">The sequence shown here is derived from an EMBL/GenBank/DDBJ whole genome shotgun (WGS) entry which is preliminary data.</text>
</comment>
<feature type="transmembrane region" description="Helical" evidence="2">
    <location>
        <begin position="193"/>
        <end position="210"/>
    </location>
</feature>
<keyword evidence="5" id="KW-1185">Reference proteome</keyword>
<dbReference type="InterPro" id="IPR026961">
    <property type="entry name" value="PGG_dom"/>
</dbReference>
<feature type="transmembrane region" description="Helical" evidence="2">
    <location>
        <begin position="468"/>
        <end position="490"/>
    </location>
</feature>
<dbReference type="Proteomes" id="UP000636709">
    <property type="component" value="Unassembled WGS sequence"/>
</dbReference>
<keyword evidence="2" id="KW-0812">Transmembrane</keyword>
<feature type="transmembrane region" description="Helical" evidence="2">
    <location>
        <begin position="99"/>
        <end position="118"/>
    </location>
</feature>
<evidence type="ECO:0000256" key="1">
    <source>
        <dbReference type="SAM" id="MobiDB-lite"/>
    </source>
</evidence>
<accession>A0A835KS11</accession>
<feature type="transmembrane region" description="Helical" evidence="2">
    <location>
        <begin position="65"/>
        <end position="87"/>
    </location>
</feature>
<feature type="region of interest" description="Disordered" evidence="1">
    <location>
        <begin position="154"/>
        <end position="188"/>
    </location>
</feature>
<feature type="transmembrane region" description="Helical" evidence="2">
    <location>
        <begin position="130"/>
        <end position="149"/>
    </location>
</feature>
<feature type="transmembrane region" description="Helical" evidence="2">
    <location>
        <begin position="436"/>
        <end position="456"/>
    </location>
</feature>
<dbReference type="AlphaFoldDB" id="A0A835KS11"/>
<evidence type="ECO:0000259" key="3">
    <source>
        <dbReference type="Pfam" id="PF13962"/>
    </source>
</evidence>
<evidence type="ECO:0000313" key="4">
    <source>
        <dbReference type="EMBL" id="KAF8769746.1"/>
    </source>
</evidence>
<keyword evidence="2" id="KW-1133">Transmembrane helix</keyword>
<dbReference type="PANTHER" id="PTHR24177:SF432">
    <property type="entry name" value="OS06G0286146 PROTEIN"/>
    <property type="match status" value="1"/>
</dbReference>
<name>A0A835KS11_9POAL</name>
<dbReference type="PANTHER" id="PTHR24177">
    <property type="entry name" value="CASKIN"/>
    <property type="match status" value="1"/>
</dbReference>
<feature type="transmembrane region" description="Helical" evidence="2">
    <location>
        <begin position="405"/>
        <end position="424"/>
    </location>
</feature>
<feature type="transmembrane region" description="Helical" evidence="2">
    <location>
        <begin position="28"/>
        <end position="45"/>
    </location>
</feature>
<organism evidence="4 5">
    <name type="scientific">Digitaria exilis</name>
    <dbReference type="NCBI Taxonomy" id="1010633"/>
    <lineage>
        <taxon>Eukaryota</taxon>
        <taxon>Viridiplantae</taxon>
        <taxon>Streptophyta</taxon>
        <taxon>Embryophyta</taxon>
        <taxon>Tracheophyta</taxon>
        <taxon>Spermatophyta</taxon>
        <taxon>Magnoliopsida</taxon>
        <taxon>Liliopsida</taxon>
        <taxon>Poales</taxon>
        <taxon>Poaceae</taxon>
        <taxon>PACMAD clade</taxon>
        <taxon>Panicoideae</taxon>
        <taxon>Panicodae</taxon>
        <taxon>Paniceae</taxon>
        <taxon>Anthephorinae</taxon>
        <taxon>Digitaria</taxon>
    </lineage>
</organism>
<sequence>MDRSLLHKEGGADTELPKEESIERLRKYLILLATLVASVTYQAGLNPPGGIWRTVVKGRPHDARLKAFFFSNTMAFAASLVTLVLLRKKKLLLWKYEKYGFMAVTLLGLLAAYAAGISRETDTTSYVSSLVGAVAVCVLVQVVGFVFLFRKNGNGSSDGRQKQNPGEGTKNDMEGGADKEAPKEEDNERRRQLLLVLATLVATLTYQAGLNPPGGIWDNEEDGHRPGHAVLKGRPHDARLKAFFYCNAMAFVASLVTLVILLDKKLLLWNYENYGFMGVTLLALLAAYAAGSSLETDTTIYVSSLVGAVVVCVLVQVVALVFLCRKNDNGRYGLKKYSLNWFSINSYMQLNGIPPSLPARIDRYLPAASTIHPRVRDHLAAAFNLVLVLVIFNSAMAIYLCRADLLSVAAIAVSSVEVVLLFALHQRRGEPGHDGGGMLLKAGICCLATLLAVLLACKLVQIRAPSTPLLFGAVAGAMALGVGGCCAFLLHRQNWSKQPCQEVVITLRQDNKSYRNGHEPSDNL</sequence>
<keyword evidence="2" id="KW-0472">Membrane</keyword>